<protein>
    <recommendedName>
        <fullName evidence="3">NHL repeat containing protein</fullName>
    </recommendedName>
</protein>
<name>A0A0A6P6Y0_9GAMM</name>
<sequence length="63" mass="6443">MPKKVGGYNVPGNALGVAVSGNYVYVADGHNQLVILYVSDGSEISPQPPELPATTLSGATSQL</sequence>
<dbReference type="Proteomes" id="UP000030428">
    <property type="component" value="Unassembled WGS sequence"/>
</dbReference>
<evidence type="ECO:0008006" key="3">
    <source>
        <dbReference type="Google" id="ProtNLM"/>
    </source>
</evidence>
<evidence type="ECO:0000313" key="1">
    <source>
        <dbReference type="EMBL" id="KHD06069.1"/>
    </source>
</evidence>
<reference evidence="1 2" key="1">
    <citation type="journal article" date="2016" name="Front. Microbiol.">
        <title>Single-Cell (Meta-)Genomics of a Dimorphic Candidatus Thiomargarita nelsonii Reveals Genomic Plasticity.</title>
        <authorList>
            <person name="Flood B.E."/>
            <person name="Fliss P."/>
            <person name="Jones D.S."/>
            <person name="Dick G.J."/>
            <person name="Jain S."/>
            <person name="Kaster A.K."/>
            <person name="Winkel M."/>
            <person name="Mussmann M."/>
            <person name="Bailey J."/>
        </authorList>
    </citation>
    <scope>NUCLEOTIDE SEQUENCE [LARGE SCALE GENOMIC DNA]</scope>
    <source>
        <strain evidence="1">Hydrate Ridge</strain>
    </source>
</reference>
<accession>A0A0A6P6Y0</accession>
<gene>
    <name evidence="1" type="ORF">PN36_25425</name>
</gene>
<organism evidence="1 2">
    <name type="scientific">Candidatus Thiomargarita nelsonii</name>
    <dbReference type="NCBI Taxonomy" id="1003181"/>
    <lineage>
        <taxon>Bacteria</taxon>
        <taxon>Pseudomonadati</taxon>
        <taxon>Pseudomonadota</taxon>
        <taxon>Gammaproteobacteria</taxon>
        <taxon>Thiotrichales</taxon>
        <taxon>Thiotrichaceae</taxon>
        <taxon>Thiomargarita</taxon>
    </lineage>
</organism>
<dbReference type="AlphaFoldDB" id="A0A0A6P6Y0"/>
<proteinExistence type="predicted"/>
<keyword evidence="2" id="KW-1185">Reference proteome</keyword>
<evidence type="ECO:0000313" key="2">
    <source>
        <dbReference type="Proteomes" id="UP000030428"/>
    </source>
</evidence>
<comment type="caution">
    <text evidence="1">The sequence shown here is derived from an EMBL/GenBank/DDBJ whole genome shotgun (WGS) entry which is preliminary data.</text>
</comment>
<dbReference type="InterPro" id="IPR013211">
    <property type="entry name" value="LVIVD"/>
</dbReference>
<dbReference type="Pfam" id="PF08309">
    <property type="entry name" value="LVIVD"/>
    <property type="match status" value="1"/>
</dbReference>
<dbReference type="EMBL" id="JSZA02000139">
    <property type="protein sequence ID" value="KHD06069.1"/>
    <property type="molecule type" value="Genomic_DNA"/>
</dbReference>